<accession>A0ACC1CQF4</accession>
<protein>
    <submittedName>
        <fullName evidence="1">Uncharacterized protein</fullName>
    </submittedName>
</protein>
<dbReference type="Proteomes" id="UP000824533">
    <property type="component" value="Linkage Group LG19"/>
</dbReference>
<reference evidence="1 2" key="1">
    <citation type="journal article" date="2021" name="Front. Genet.">
        <title>Chromosome-Level Genome Assembly Reveals Significant Gene Expansion in the Toll and IMD Signaling Pathways of Dendrolimus kikuchii.</title>
        <authorList>
            <person name="Zhou J."/>
            <person name="Wu P."/>
            <person name="Xiong Z."/>
            <person name="Liu N."/>
            <person name="Zhao N."/>
            <person name="Ji M."/>
            <person name="Qiu Y."/>
            <person name="Yang B."/>
        </authorList>
    </citation>
    <scope>NUCLEOTIDE SEQUENCE [LARGE SCALE GENOMIC DNA]</scope>
    <source>
        <strain evidence="1">Ann1</strain>
    </source>
</reference>
<comment type="caution">
    <text evidence="1">The sequence shown here is derived from an EMBL/GenBank/DDBJ whole genome shotgun (WGS) entry which is preliminary data.</text>
</comment>
<proteinExistence type="predicted"/>
<sequence>MFHIKSVLVLFEIFLISFCFCEISLEKKDKLLNGFVRYYNSLPNQSYNCEVGYLQNAQQIDENCYKIEIIIKAVNSGATKYFKCTTTLQELPENAINVMNNEYQCTEQGDYNGGAYEEVVTVTTTEQPFERRPVELDNEVETNTAVTSGEQFIAIPKVHPNAPCIGCSTHINPQAAGVSELAALGAKQLDRHVPNIKHTVSGVLDVERQVQVVNGIRYILTLLIDFEIESCKEDVTNNDFCKKTETCKVTILEKPWVRYADGSKYKAILANNCTDYWLFGDDGEVILDDNNTNKGNSDGDINSKHENSGDDVIKPIHNIEVQSQQNQEKVLNEQDVKNIEQQIIPLNKFNENFDLIGKTDSKASINNEIGKEHNQEVESSPMSSNNIVHLENKDGIISDDKKKTIDDLIRFFDSAGFNNEPAHEEHKSRSRRSYDNDVAAMLLAERFTNIKQSINNAKHVFSVAQAMVDHLNEIDSDIKTKKLLSVLKAEEEFDGDNHYFYIQARVSTPCDRFECESKAIEVKICNGVIDTSKQIFKVLSAFCSFESDFSAGNKINNVPLDDPVLQHLAKSAVTEIERSSKGNMALKLNKILSANKQKVGGTLTKLSIVLGFLNCSKTVPIVFRNDCILEDEMGLKLCEVLIHEKLRMKDQRITYTCIDRPVHISFSNKLTKKTDLDDSKIRSMVQTALEYLEMQSNKKNKQKIVSVNSVRTQLSAGFLIEIEFTVGYTSCVDNQITDMNDSSTCVLLEDEPMRNCKALIWDRSWIEDGTQIEVSCKDPEIRFDGDEVSTHRTKRSLDFVGGPVPKDAKDPQYKDLADESLIKFMLGSGEKQHYYVVNVENVTVQVVAGTLTKITFTITPTTCQIDNSGTVSSPNCKIINSTDTATCHSTIFYQPWTAHGKTVTVTCDTEKIKRRLKHEAILGGFSDQDPNNPRYTALAECSLQKYLETSGITLPNKYIKVNKVAVQIVSGTITLVDFTVFPADGDVFDCRSKIWEQPWLNKKEIEVDCDLANRSKRQLPGGKSEQNANDPKYKALAEESLVKYLQTTGWIAPHIVVKVTKVTSQVVSGTNIFVDFTASPSSGSVEDTFTCRSKIWEQPWLNKKEIEVDCDLANRSKRQLPGGKSEQNANDPKYKALAEESLVKYLQTTGVTTPHIVVKVTKVTSQVVSGTNIFVDFTASPSSGSVEDTFTCRSKIWEQPWLNKKEIEVDCDLANRSKRQLPGGQRERNANDPKYKALAEESLVKYLQTTGVSTPYIVVEVNKVTTQVVSGTITRVDFTASPSSGSIGDTFTCRSKIWEQPWLKKKEIEVVCDPANRSKRQIPDGHHFVFKNKKEEIPPELFVHEHTYVKSSEFSQYDKISRKKRETLYDDKPDFFRRRTIVNIPERNKTAGNVQEQDPSKIEYKLLAQKSLVKYLKSKQMDKAHKVIEVKRVRTQVVSGILYKIDFKAAPTTCSANIDLSILESCSLENGIVLFCHADIWSKLWLHQEDIKVTCNVKRNEANITTTPLNRIGQKLQQNRRWKRQAYPDEDDIEEDNKHYYADLAVQHLNHISDSHNLYKLVTIHTVKKRVVMDSTLIMMYIEVAQTYCLRHADENILPECEELDGMDHKNCFARLTPSSDDELIIIHTDVICDDDSKFEDITGISLAKLLQASISRIESSTQVKNKVVHIGDPQWIPTLDPDVPVKLNFIIATTNCSKDVDFIKKRSECFYDITVPSKACNSYIWLAPFTNKVDYVQVSCQSTNPRVKRALGQNATEDTILINHLVQLSLDKLEMTSQHRYKQRLLRVNRYSTKITSGKVTTIDFDVGYTSCLKYEWIDNVTSCEFLQHLPRRHCVSQIWERLWINNGRNIDVNCEDDETPLESHIEFESAEMGMQLAKEALKHIEAKYPNPRKQQVVRIFTLEKQVVAGLHYRMKIEVGSTNCFALSAETNCKLDKDAGLNKFCRVNVWLRPWTDHPPNFRVQCDYQDTAVGEVYHHVQAEYLFFNFLTTYKPDYINDHKEMGRRFDIFKNNIRKIHDLNIHERGTATYGLTRFADLTYEEFSTKYMGLKPSLKEDNRMPTRPATIPNVDVPESFDWREFDAVTAVKDQGSCGSCWAFSVTGNIEGQWKMQSGELLSLSEQELVDCDKMDQGCDGGLMDNAYRAIEQLGGLELENDYPYEAGDDKCVYNKTLSKVQISGAVNISSNETDMAKWLVKNGPISIGINANAMQFYMGGISHPWRTLCNPKNLDHGVLLVGYGIKDYPLFNKRLPYWIVKNSWGPSWGEQGYYRVFRGDGTCGVNQMASSAVI</sequence>
<dbReference type="EMBL" id="CM034405">
    <property type="protein sequence ID" value="KAJ0173805.1"/>
    <property type="molecule type" value="Genomic_DNA"/>
</dbReference>
<keyword evidence="2" id="KW-1185">Reference proteome</keyword>
<evidence type="ECO:0000313" key="2">
    <source>
        <dbReference type="Proteomes" id="UP000824533"/>
    </source>
</evidence>
<gene>
    <name evidence="1" type="ORF">K1T71_010954</name>
</gene>
<evidence type="ECO:0000313" key="1">
    <source>
        <dbReference type="EMBL" id="KAJ0173805.1"/>
    </source>
</evidence>
<organism evidence="1 2">
    <name type="scientific">Dendrolimus kikuchii</name>
    <dbReference type="NCBI Taxonomy" id="765133"/>
    <lineage>
        <taxon>Eukaryota</taxon>
        <taxon>Metazoa</taxon>
        <taxon>Ecdysozoa</taxon>
        <taxon>Arthropoda</taxon>
        <taxon>Hexapoda</taxon>
        <taxon>Insecta</taxon>
        <taxon>Pterygota</taxon>
        <taxon>Neoptera</taxon>
        <taxon>Endopterygota</taxon>
        <taxon>Lepidoptera</taxon>
        <taxon>Glossata</taxon>
        <taxon>Ditrysia</taxon>
        <taxon>Bombycoidea</taxon>
        <taxon>Lasiocampidae</taxon>
        <taxon>Dendrolimus</taxon>
    </lineage>
</organism>
<name>A0ACC1CQF4_9NEOP</name>